<feature type="transmembrane region" description="Helical" evidence="10">
    <location>
        <begin position="162"/>
        <end position="185"/>
    </location>
</feature>
<evidence type="ECO:0000313" key="12">
    <source>
        <dbReference type="EMBL" id="AWI51653.1"/>
    </source>
</evidence>
<comment type="subcellular location">
    <subcellularLocation>
        <location evidence="1 9">Cell inner membrane</location>
        <topology evidence="1 9">Multi-pass membrane protein</topology>
    </subcellularLocation>
</comment>
<feature type="transmembrane region" description="Helical" evidence="10">
    <location>
        <begin position="205"/>
        <end position="231"/>
    </location>
</feature>
<evidence type="ECO:0000256" key="5">
    <source>
        <dbReference type="ARBA" id="ARBA00022519"/>
    </source>
</evidence>
<dbReference type="RefSeq" id="WP_108924836.1">
    <property type="nucleotide sequence ID" value="NZ_CP029206.1"/>
</dbReference>
<keyword evidence="4" id="KW-1003">Cell membrane</keyword>
<reference evidence="13" key="1">
    <citation type="submission" date="2018-05" db="EMBL/GenBank/DDBJ databases">
        <title>Complete genome sequence of Actinobacillus porcitonsillarum reference strain 9953L55 (CCUG 46996).</title>
        <authorList>
            <person name="Dona V."/>
            <person name="Perreten V."/>
        </authorList>
    </citation>
    <scope>NUCLEOTIDE SEQUENCE [LARGE SCALE GENOMIC DNA]</scope>
    <source>
        <strain evidence="13">9953L55</strain>
    </source>
</reference>
<dbReference type="InterPro" id="IPR018076">
    <property type="entry name" value="T2SS_GspF_dom"/>
</dbReference>
<evidence type="ECO:0000256" key="1">
    <source>
        <dbReference type="ARBA" id="ARBA00004429"/>
    </source>
</evidence>
<feature type="domain" description="Type II secretion system protein GspF" evidence="11">
    <location>
        <begin position="269"/>
        <end position="389"/>
    </location>
</feature>
<keyword evidence="6 9" id="KW-0812">Transmembrane</keyword>
<evidence type="ECO:0000256" key="10">
    <source>
        <dbReference type="SAM" id="Phobius"/>
    </source>
</evidence>
<keyword evidence="8 10" id="KW-0472">Membrane</keyword>
<evidence type="ECO:0000256" key="7">
    <source>
        <dbReference type="ARBA" id="ARBA00022989"/>
    </source>
</evidence>
<sequence>MFKVYEYQWSAINRFEQKQKGKRLAKNQEELENLLLKKGYHHIKISRNFALAKSPQSEEITQVLSQLAMLVKAKIPLKSALAMILENCTQIKIYLWLEALIKWIELGYAFSTALEKSEKYIPQQEIQLIKMGEISGKLETILQNIAKARKEKETTLKKVKKILFYPIVVLTISFSLSIGLLLFIVPQFAELYGAKEKSLPMITEILFSLSAFLQEYISEFIFFFIVIMLLFRFIAKKTAWFLHVKNRLLKATPVFNQIFNYARIVFFHQNLALMLNANIRLDAILRSFLSETPDDPQLQQEITTALQLLKQGYSLSESLNPNLFNEQVIQMLFIGEKSGNLAQMSEHIHEIYQQKLDYQIDIISQLLEPMLMLIMGIIVGTIIVGLYLPIFDMGSLVE</sequence>
<keyword evidence="3 9" id="KW-0813">Transport</keyword>
<evidence type="ECO:0000259" key="11">
    <source>
        <dbReference type="Pfam" id="PF00482"/>
    </source>
</evidence>
<evidence type="ECO:0000256" key="3">
    <source>
        <dbReference type="ARBA" id="ARBA00022448"/>
    </source>
</evidence>
<dbReference type="GO" id="GO:0005886">
    <property type="term" value="C:plasma membrane"/>
    <property type="evidence" value="ECO:0007669"/>
    <property type="project" value="UniProtKB-SubCell"/>
</dbReference>
<evidence type="ECO:0000256" key="8">
    <source>
        <dbReference type="ARBA" id="ARBA00023136"/>
    </source>
</evidence>
<evidence type="ECO:0000256" key="6">
    <source>
        <dbReference type="ARBA" id="ARBA00022692"/>
    </source>
</evidence>
<name>A0A2U8FL50_9PAST</name>
<dbReference type="Pfam" id="PF00482">
    <property type="entry name" value="T2SSF"/>
    <property type="match status" value="2"/>
</dbReference>
<protein>
    <submittedName>
        <fullName evidence="12">Type II secretion system F family protein</fullName>
    </submittedName>
</protein>
<keyword evidence="5" id="KW-0997">Cell inner membrane</keyword>
<dbReference type="PANTHER" id="PTHR30012:SF7">
    <property type="entry name" value="PROTEIN TRANSPORT PROTEIN HOFC HOMOLOG"/>
    <property type="match status" value="1"/>
</dbReference>
<dbReference type="InterPro" id="IPR001992">
    <property type="entry name" value="T2SS_GspF/T4SS_PilC_CS"/>
</dbReference>
<dbReference type="GO" id="GO:0015628">
    <property type="term" value="P:protein secretion by the type II secretion system"/>
    <property type="evidence" value="ECO:0007669"/>
    <property type="project" value="TreeGrafter"/>
</dbReference>
<dbReference type="AlphaFoldDB" id="A0A2U8FL50"/>
<evidence type="ECO:0000313" key="13">
    <source>
        <dbReference type="Proteomes" id="UP000244920"/>
    </source>
</evidence>
<dbReference type="PANTHER" id="PTHR30012">
    <property type="entry name" value="GENERAL SECRETION PATHWAY PROTEIN"/>
    <property type="match status" value="1"/>
</dbReference>
<dbReference type="KEGG" id="apor:DDU33_09250"/>
<proteinExistence type="inferred from homology"/>
<dbReference type="Gene3D" id="1.20.81.30">
    <property type="entry name" value="Type II secretion system (T2SS), domain F"/>
    <property type="match status" value="2"/>
</dbReference>
<accession>A0A2U8FL50</accession>
<dbReference type="EMBL" id="CP029206">
    <property type="protein sequence ID" value="AWI51653.1"/>
    <property type="molecule type" value="Genomic_DNA"/>
</dbReference>
<feature type="domain" description="Type II secretion system protein GspF" evidence="11">
    <location>
        <begin position="64"/>
        <end position="186"/>
    </location>
</feature>
<feature type="transmembrane region" description="Helical" evidence="10">
    <location>
        <begin position="370"/>
        <end position="390"/>
    </location>
</feature>
<dbReference type="PROSITE" id="PS00874">
    <property type="entry name" value="T2SP_F"/>
    <property type="match status" value="1"/>
</dbReference>
<evidence type="ECO:0000256" key="4">
    <source>
        <dbReference type="ARBA" id="ARBA00022475"/>
    </source>
</evidence>
<keyword evidence="7 10" id="KW-1133">Transmembrane helix</keyword>
<dbReference type="Proteomes" id="UP000244920">
    <property type="component" value="Chromosome"/>
</dbReference>
<evidence type="ECO:0000256" key="2">
    <source>
        <dbReference type="ARBA" id="ARBA00005745"/>
    </source>
</evidence>
<keyword evidence="13" id="KW-1185">Reference proteome</keyword>
<organism evidence="12 13">
    <name type="scientific">Actinobacillus porcitonsillarum</name>
    <dbReference type="NCBI Taxonomy" id="189834"/>
    <lineage>
        <taxon>Bacteria</taxon>
        <taxon>Pseudomonadati</taxon>
        <taxon>Pseudomonadota</taxon>
        <taxon>Gammaproteobacteria</taxon>
        <taxon>Pasteurellales</taxon>
        <taxon>Pasteurellaceae</taxon>
        <taxon>Actinobacillus</taxon>
    </lineage>
</organism>
<dbReference type="InterPro" id="IPR003004">
    <property type="entry name" value="GspF/PilC"/>
</dbReference>
<dbReference type="PRINTS" id="PR00812">
    <property type="entry name" value="BCTERIALGSPF"/>
</dbReference>
<gene>
    <name evidence="12" type="ORF">DDU33_09250</name>
</gene>
<comment type="similarity">
    <text evidence="2 9">Belongs to the GSP F family.</text>
</comment>
<evidence type="ECO:0000256" key="9">
    <source>
        <dbReference type="RuleBase" id="RU003923"/>
    </source>
</evidence>
<dbReference type="InterPro" id="IPR042094">
    <property type="entry name" value="T2SS_GspF_sf"/>
</dbReference>